<dbReference type="Proteomes" id="UP000729402">
    <property type="component" value="Unassembled WGS sequence"/>
</dbReference>
<organism evidence="1 2">
    <name type="scientific">Zizania palustris</name>
    <name type="common">Northern wild rice</name>
    <dbReference type="NCBI Taxonomy" id="103762"/>
    <lineage>
        <taxon>Eukaryota</taxon>
        <taxon>Viridiplantae</taxon>
        <taxon>Streptophyta</taxon>
        <taxon>Embryophyta</taxon>
        <taxon>Tracheophyta</taxon>
        <taxon>Spermatophyta</taxon>
        <taxon>Magnoliopsida</taxon>
        <taxon>Liliopsida</taxon>
        <taxon>Poales</taxon>
        <taxon>Poaceae</taxon>
        <taxon>BOP clade</taxon>
        <taxon>Oryzoideae</taxon>
        <taxon>Oryzeae</taxon>
        <taxon>Zizaniinae</taxon>
        <taxon>Zizania</taxon>
    </lineage>
</organism>
<dbReference type="AlphaFoldDB" id="A0A8J5SCP8"/>
<accession>A0A8J5SCP8</accession>
<protein>
    <submittedName>
        <fullName evidence="1">Uncharacterized protein</fullName>
    </submittedName>
</protein>
<sequence>MPKLRSFTSRLAKSKGAKVEGLWALSMEVSSLRVEVTKIGEIETSISDGRSYRTPSAGGRGRGTLVWAAEVDELRVRVAEVEGLWAQIDEAESIKAQRIKLDMTISPERGAEGVASEGRGGVIPVVMGMTLVTFASI</sequence>
<evidence type="ECO:0000313" key="1">
    <source>
        <dbReference type="EMBL" id="KAG8060427.1"/>
    </source>
</evidence>
<name>A0A8J5SCP8_ZIZPA</name>
<comment type="caution">
    <text evidence="1">The sequence shown here is derived from an EMBL/GenBank/DDBJ whole genome shotgun (WGS) entry which is preliminary data.</text>
</comment>
<dbReference type="EMBL" id="JAAALK010000287">
    <property type="protein sequence ID" value="KAG8060427.1"/>
    <property type="molecule type" value="Genomic_DNA"/>
</dbReference>
<reference evidence="1" key="2">
    <citation type="submission" date="2021-02" db="EMBL/GenBank/DDBJ databases">
        <authorList>
            <person name="Kimball J.A."/>
            <person name="Haas M.W."/>
            <person name="Macchietto M."/>
            <person name="Kono T."/>
            <person name="Duquette J."/>
            <person name="Shao M."/>
        </authorList>
    </citation>
    <scope>NUCLEOTIDE SEQUENCE</scope>
    <source>
        <tissue evidence="1">Fresh leaf tissue</tissue>
    </source>
</reference>
<keyword evidence="2" id="KW-1185">Reference proteome</keyword>
<reference evidence="1" key="1">
    <citation type="journal article" date="2021" name="bioRxiv">
        <title>Whole Genome Assembly and Annotation of Northern Wild Rice, Zizania palustris L., Supports a Whole Genome Duplication in the Zizania Genus.</title>
        <authorList>
            <person name="Haas M."/>
            <person name="Kono T."/>
            <person name="Macchietto M."/>
            <person name="Millas R."/>
            <person name="McGilp L."/>
            <person name="Shao M."/>
            <person name="Duquette J."/>
            <person name="Hirsch C.N."/>
            <person name="Kimball J."/>
        </authorList>
    </citation>
    <scope>NUCLEOTIDE SEQUENCE</scope>
    <source>
        <tissue evidence="1">Fresh leaf tissue</tissue>
    </source>
</reference>
<gene>
    <name evidence="1" type="ORF">GUJ93_ZPchr0002g24835</name>
</gene>
<evidence type="ECO:0000313" key="2">
    <source>
        <dbReference type="Proteomes" id="UP000729402"/>
    </source>
</evidence>
<proteinExistence type="predicted"/>